<feature type="transmembrane region" description="Helical" evidence="8">
    <location>
        <begin position="341"/>
        <end position="363"/>
    </location>
</feature>
<name>A0AAN8P4W7_POLSC</name>
<evidence type="ECO:0000256" key="1">
    <source>
        <dbReference type="ARBA" id="ARBA00004141"/>
    </source>
</evidence>
<keyword evidence="5 8" id="KW-1133">Transmembrane helix</keyword>
<protein>
    <recommendedName>
        <fullName evidence="9">Amino acid transporter transmembrane domain-containing protein</fullName>
    </recommendedName>
</protein>
<proteinExistence type="predicted"/>
<comment type="caution">
    <text evidence="10">The sequence shown here is derived from an EMBL/GenBank/DDBJ whole genome shotgun (WGS) entry which is preliminary data.</text>
</comment>
<dbReference type="InterPro" id="IPR013057">
    <property type="entry name" value="AA_transpt_TM"/>
</dbReference>
<evidence type="ECO:0000256" key="5">
    <source>
        <dbReference type="ARBA" id="ARBA00022989"/>
    </source>
</evidence>
<feature type="compositionally biased region" description="Basic and acidic residues" evidence="7">
    <location>
        <begin position="672"/>
        <end position="685"/>
    </location>
</feature>
<evidence type="ECO:0000256" key="6">
    <source>
        <dbReference type="ARBA" id="ARBA00023136"/>
    </source>
</evidence>
<evidence type="ECO:0000256" key="3">
    <source>
        <dbReference type="ARBA" id="ARBA00022692"/>
    </source>
</evidence>
<evidence type="ECO:0000256" key="7">
    <source>
        <dbReference type="SAM" id="MobiDB-lite"/>
    </source>
</evidence>
<keyword evidence="4" id="KW-0029">Amino-acid transport</keyword>
<dbReference type="Pfam" id="PF01490">
    <property type="entry name" value="Aa_trans"/>
    <property type="match status" value="1"/>
</dbReference>
<keyword evidence="6 8" id="KW-0472">Membrane</keyword>
<dbReference type="PANTHER" id="PTHR22950">
    <property type="entry name" value="AMINO ACID TRANSPORTER"/>
    <property type="match status" value="1"/>
</dbReference>
<feature type="domain" description="Amino acid transporter transmembrane" evidence="9">
    <location>
        <begin position="8"/>
        <end position="392"/>
    </location>
</feature>
<gene>
    <name evidence="10" type="ORF">RUM43_013274</name>
</gene>
<dbReference type="PANTHER" id="PTHR22950:SF646">
    <property type="entry name" value="SODIUM-COUPLED NEUTRAL AMINO ACID TRANSPORTER 10-RELATED"/>
    <property type="match status" value="1"/>
</dbReference>
<keyword evidence="3 8" id="KW-0812">Transmembrane</keyword>
<feature type="transmembrane region" description="Helical" evidence="8">
    <location>
        <begin position="272"/>
        <end position="296"/>
    </location>
</feature>
<feature type="transmembrane region" description="Helical" evidence="8">
    <location>
        <begin position="317"/>
        <end position="335"/>
    </location>
</feature>
<evidence type="ECO:0000259" key="9">
    <source>
        <dbReference type="Pfam" id="PF01490"/>
    </source>
</evidence>
<dbReference type="GO" id="GO:0015179">
    <property type="term" value="F:L-amino acid transmembrane transporter activity"/>
    <property type="evidence" value="ECO:0007669"/>
    <property type="project" value="TreeGrafter"/>
</dbReference>
<feature type="region of interest" description="Disordered" evidence="7">
    <location>
        <begin position="598"/>
        <end position="689"/>
    </location>
</feature>
<feature type="compositionally biased region" description="Basic and acidic residues" evidence="7">
    <location>
        <begin position="623"/>
        <end position="635"/>
    </location>
</feature>
<feature type="transmembrane region" description="Helical" evidence="8">
    <location>
        <begin position="227"/>
        <end position="246"/>
    </location>
</feature>
<evidence type="ECO:0000256" key="4">
    <source>
        <dbReference type="ARBA" id="ARBA00022970"/>
    </source>
</evidence>
<sequence>MAGNTGHVMNLANSIIGVGLLAMPFCFKQCGITIAIAMLIFSSVISRLACHFLVKSSALCRRRNFEFLAFYTFGPPGKLLVDLGVIGFMMGTCVAFFVVMGDLGPAIISKILNINNNSTLRTGVLLALGVLVVLPLGLLRNIESLVSVSTATIGFYFLFTIKIFLESSHQLLAGDWWYHVNFWKPEGVLQCIPIFAMSLCCQTQIFEIYESLSTPTVDKINSIVHSAINLCTVVYASVGFLGYVAYCKGTFSGNILLSFTPSFSSELFKLGFVMSIAVSFPLVIFPCRASLYSLIFKKIQIHHETIQTSSHIPDARFKLLTIAIVMVSLTTGLLIPSIELVLGFVGSTIGVGICVIFPSLSYLNLNGKNANDKMVAKATVVAGLIIMVMGTFGNLYAAIENKTTEAYSEKFVNPKDLSELKIRSGRGSSEKYLKKDISGKEFDDSAPLGNSYDTAKREGLSIQGVVSLKELQDNQRKEPPVPVAPVIDPKLSRKISNLNADEKKKWDTKGRKLVDVPPAKLNGNISRDAIEKENQEILEVEKQLKAYKNDKEIEFLNALKAHQDEQKKLLMEQKRILNEIKNREIKNEKKLNEILKEKSEASVDGSKTAVKSSRSSKLLMPEENIRKKTDLDEKNVLSSARGRKEIDENEREAGPKNPDAVPQRLASSLDISSRELENVVDEKKNTSKGSYVSRLSPLALPKSRKEGETADIVGETSVGINETFHMVERVEEQLKEKNTTREKRAAIDEHEEAGEQKCLKHGDTTSKEAGTEMRKIISLGLPAVDSKMSNLKNSKLEFQHQHEWRKNAEREQ</sequence>
<dbReference type="GO" id="GO:0016020">
    <property type="term" value="C:membrane"/>
    <property type="evidence" value="ECO:0007669"/>
    <property type="project" value="UniProtKB-SubCell"/>
</dbReference>
<organism evidence="10 11">
    <name type="scientific">Polyplax serrata</name>
    <name type="common">Common mouse louse</name>
    <dbReference type="NCBI Taxonomy" id="468196"/>
    <lineage>
        <taxon>Eukaryota</taxon>
        <taxon>Metazoa</taxon>
        <taxon>Ecdysozoa</taxon>
        <taxon>Arthropoda</taxon>
        <taxon>Hexapoda</taxon>
        <taxon>Insecta</taxon>
        <taxon>Pterygota</taxon>
        <taxon>Neoptera</taxon>
        <taxon>Paraneoptera</taxon>
        <taxon>Psocodea</taxon>
        <taxon>Troctomorpha</taxon>
        <taxon>Phthiraptera</taxon>
        <taxon>Anoplura</taxon>
        <taxon>Polyplacidae</taxon>
        <taxon>Polyplax</taxon>
    </lineage>
</organism>
<keyword evidence="2" id="KW-0813">Transport</keyword>
<feature type="transmembrane region" description="Helical" evidence="8">
    <location>
        <begin position="120"/>
        <end position="139"/>
    </location>
</feature>
<dbReference type="EMBL" id="JAWJWE010000007">
    <property type="protein sequence ID" value="KAK6632507.1"/>
    <property type="molecule type" value="Genomic_DNA"/>
</dbReference>
<evidence type="ECO:0000313" key="11">
    <source>
        <dbReference type="Proteomes" id="UP001372834"/>
    </source>
</evidence>
<feature type="compositionally biased region" description="Basic and acidic residues" evidence="7">
    <location>
        <begin position="642"/>
        <end position="654"/>
    </location>
</feature>
<feature type="region of interest" description="Disordered" evidence="7">
    <location>
        <begin position="734"/>
        <end position="771"/>
    </location>
</feature>
<evidence type="ECO:0000313" key="10">
    <source>
        <dbReference type="EMBL" id="KAK6632507.1"/>
    </source>
</evidence>
<feature type="transmembrane region" description="Helical" evidence="8">
    <location>
        <begin position="6"/>
        <end position="27"/>
    </location>
</feature>
<feature type="transmembrane region" description="Helical" evidence="8">
    <location>
        <begin position="85"/>
        <end position="108"/>
    </location>
</feature>
<reference evidence="10 11" key="1">
    <citation type="submission" date="2023-10" db="EMBL/GenBank/DDBJ databases">
        <title>Genomes of two closely related lineages of the louse Polyplax serrata with different host specificities.</title>
        <authorList>
            <person name="Martinu J."/>
            <person name="Tarabai H."/>
            <person name="Stefka J."/>
            <person name="Hypsa V."/>
        </authorList>
    </citation>
    <scope>NUCLEOTIDE SEQUENCE [LARGE SCALE GENOMIC DNA]</scope>
    <source>
        <strain evidence="10">HR10_N</strain>
    </source>
</reference>
<dbReference type="Proteomes" id="UP001372834">
    <property type="component" value="Unassembled WGS sequence"/>
</dbReference>
<feature type="transmembrane region" description="Helical" evidence="8">
    <location>
        <begin position="145"/>
        <end position="165"/>
    </location>
</feature>
<evidence type="ECO:0000256" key="2">
    <source>
        <dbReference type="ARBA" id="ARBA00022448"/>
    </source>
</evidence>
<dbReference type="AlphaFoldDB" id="A0AAN8P4W7"/>
<feature type="transmembrane region" description="Helical" evidence="8">
    <location>
        <begin position="34"/>
        <end position="54"/>
    </location>
</feature>
<evidence type="ECO:0000256" key="8">
    <source>
        <dbReference type="SAM" id="Phobius"/>
    </source>
</evidence>
<accession>A0AAN8P4W7</accession>
<feature type="transmembrane region" description="Helical" evidence="8">
    <location>
        <begin position="375"/>
        <end position="399"/>
    </location>
</feature>
<comment type="subcellular location">
    <subcellularLocation>
        <location evidence="1">Membrane</location>
        <topology evidence="1">Multi-pass membrane protein</topology>
    </subcellularLocation>
</comment>